<protein>
    <recommendedName>
        <fullName evidence="4">Hemolysin</fullName>
    </recommendedName>
</protein>
<dbReference type="RefSeq" id="WP_283425179.1">
    <property type="nucleotide sequence ID" value="NZ_FXTY01000002.1"/>
</dbReference>
<name>A0ABY1NN91_9RHOB</name>
<organism evidence="2 3">
    <name type="scientific">Shimia sagamensis</name>
    <dbReference type="NCBI Taxonomy" id="1566352"/>
    <lineage>
        <taxon>Bacteria</taxon>
        <taxon>Pseudomonadati</taxon>
        <taxon>Pseudomonadota</taxon>
        <taxon>Alphaproteobacteria</taxon>
        <taxon>Rhodobacterales</taxon>
        <taxon>Roseobacteraceae</taxon>
    </lineage>
</organism>
<gene>
    <name evidence="2" type="ORF">SAMN06265373_102440</name>
</gene>
<dbReference type="EMBL" id="FXTY01000002">
    <property type="protein sequence ID" value="SMP13124.1"/>
    <property type="molecule type" value="Genomic_DNA"/>
</dbReference>
<dbReference type="InterPro" id="IPR005590">
    <property type="entry name" value="DUF333"/>
</dbReference>
<proteinExistence type="predicted"/>
<dbReference type="Proteomes" id="UP001157961">
    <property type="component" value="Unassembled WGS sequence"/>
</dbReference>
<keyword evidence="1" id="KW-0732">Signal</keyword>
<dbReference type="Pfam" id="PF03891">
    <property type="entry name" value="DUF333"/>
    <property type="match status" value="1"/>
</dbReference>
<keyword evidence="3" id="KW-1185">Reference proteome</keyword>
<feature type="signal peptide" evidence="1">
    <location>
        <begin position="1"/>
        <end position="17"/>
    </location>
</feature>
<evidence type="ECO:0000313" key="2">
    <source>
        <dbReference type="EMBL" id="SMP13124.1"/>
    </source>
</evidence>
<reference evidence="2 3" key="1">
    <citation type="submission" date="2017-05" db="EMBL/GenBank/DDBJ databases">
        <authorList>
            <person name="Varghese N."/>
            <person name="Submissions S."/>
        </authorList>
    </citation>
    <scope>NUCLEOTIDE SEQUENCE [LARGE SCALE GENOMIC DNA]</scope>
    <source>
        <strain evidence="2 3">DSM 29734</strain>
    </source>
</reference>
<sequence length="87" mass="9190">MKPILTLAAAGSLAVLAGCDEYSAPNQATDAANPAATFCINQGHAYEIRKDADGNQYGVCKFKGGGEQDAWEYFRVNATGANPEFES</sequence>
<evidence type="ECO:0008006" key="4">
    <source>
        <dbReference type="Google" id="ProtNLM"/>
    </source>
</evidence>
<comment type="caution">
    <text evidence="2">The sequence shown here is derived from an EMBL/GenBank/DDBJ whole genome shotgun (WGS) entry which is preliminary data.</text>
</comment>
<accession>A0ABY1NN91</accession>
<dbReference type="PANTHER" id="PTHR38008">
    <property type="entry name" value="HEMOLYSIN-RELATED"/>
    <property type="match status" value="1"/>
</dbReference>
<dbReference type="PROSITE" id="PS51257">
    <property type="entry name" value="PROKAR_LIPOPROTEIN"/>
    <property type="match status" value="1"/>
</dbReference>
<evidence type="ECO:0000313" key="3">
    <source>
        <dbReference type="Proteomes" id="UP001157961"/>
    </source>
</evidence>
<feature type="chain" id="PRO_5045935083" description="Hemolysin" evidence="1">
    <location>
        <begin position="18"/>
        <end position="87"/>
    </location>
</feature>
<dbReference type="PANTHER" id="PTHR38008:SF2">
    <property type="entry name" value="HEMOLYSIN"/>
    <property type="match status" value="1"/>
</dbReference>
<evidence type="ECO:0000256" key="1">
    <source>
        <dbReference type="SAM" id="SignalP"/>
    </source>
</evidence>